<dbReference type="RefSeq" id="XP_003742805.1">
    <property type="nucleotide sequence ID" value="XM_003742757.1"/>
</dbReference>
<evidence type="ECO:0000313" key="2">
    <source>
        <dbReference type="Proteomes" id="UP000694867"/>
    </source>
</evidence>
<name>A0AAJ6QQS3_9ACAR</name>
<dbReference type="Proteomes" id="UP000694867">
    <property type="component" value="Unplaced"/>
</dbReference>
<reference evidence="3" key="1">
    <citation type="submission" date="2025-08" db="UniProtKB">
        <authorList>
            <consortium name="RefSeq"/>
        </authorList>
    </citation>
    <scope>IDENTIFICATION</scope>
</reference>
<accession>A0AAJ6QQS3</accession>
<evidence type="ECO:0000313" key="3">
    <source>
        <dbReference type="RefSeq" id="XP_003742805.1"/>
    </source>
</evidence>
<feature type="compositionally biased region" description="Polar residues" evidence="1">
    <location>
        <begin position="322"/>
        <end position="335"/>
    </location>
</feature>
<gene>
    <name evidence="3" type="primary">LOC100906845</name>
</gene>
<protein>
    <submittedName>
        <fullName evidence="3">Uncharacterized protein LOC100906845</fullName>
    </submittedName>
</protein>
<feature type="compositionally biased region" description="Low complexity" evidence="1">
    <location>
        <begin position="282"/>
        <end position="292"/>
    </location>
</feature>
<dbReference type="GeneID" id="100906845"/>
<dbReference type="KEGG" id="goe:100906845"/>
<organism evidence="2 3">
    <name type="scientific">Galendromus occidentalis</name>
    <name type="common">western predatory mite</name>
    <dbReference type="NCBI Taxonomy" id="34638"/>
    <lineage>
        <taxon>Eukaryota</taxon>
        <taxon>Metazoa</taxon>
        <taxon>Ecdysozoa</taxon>
        <taxon>Arthropoda</taxon>
        <taxon>Chelicerata</taxon>
        <taxon>Arachnida</taxon>
        <taxon>Acari</taxon>
        <taxon>Parasitiformes</taxon>
        <taxon>Mesostigmata</taxon>
        <taxon>Gamasina</taxon>
        <taxon>Phytoseioidea</taxon>
        <taxon>Phytoseiidae</taxon>
        <taxon>Typhlodrominae</taxon>
        <taxon>Galendromus</taxon>
    </lineage>
</organism>
<sequence>MPSRFLLYSRFIISEFAVQCVDCGKMLPGRFVIDPGSLLELPSTCAKCGLTCSENKQSFPKPITFADSFVPGSFVLAPIRRFVTPGVERYLWPAMVDFSTDENSKFCELGPDGIPTSYFVTFVTHGDKFYGGWFEEGLLHPINSPKTELIERTFEFQRALQKCHRKCESSLPSRLERFSFVVHVKNQIDKEVPHGADPGIDPETWEAQSRRELRLAREEFFGTDEESEDSNDPHVWPSAAFKIAYMLSRLQVLREKLTGGGEASADEGPDKSLRNTTEESIRSAFSSRRSSACEWRDNPFRELPKTQTTSGTAGPSSRKRSVNLSGQSSSQTAAKRSSCDGTECHIT</sequence>
<feature type="region of interest" description="Disordered" evidence="1">
    <location>
        <begin position="260"/>
        <end position="347"/>
    </location>
</feature>
<feature type="compositionally biased region" description="Polar residues" evidence="1">
    <location>
        <begin position="305"/>
        <end position="315"/>
    </location>
</feature>
<feature type="compositionally biased region" description="Basic and acidic residues" evidence="1">
    <location>
        <begin position="268"/>
        <end position="281"/>
    </location>
</feature>
<evidence type="ECO:0000256" key="1">
    <source>
        <dbReference type="SAM" id="MobiDB-lite"/>
    </source>
</evidence>
<proteinExistence type="predicted"/>
<dbReference type="AlphaFoldDB" id="A0AAJ6QQS3"/>
<keyword evidence="2" id="KW-1185">Reference proteome</keyword>
<feature type="compositionally biased region" description="Basic and acidic residues" evidence="1">
    <location>
        <begin position="294"/>
        <end position="304"/>
    </location>
</feature>